<protein>
    <submittedName>
        <fullName evidence="3">Unannotated protein</fullName>
    </submittedName>
</protein>
<dbReference type="EMBL" id="CAFAZX010000094">
    <property type="protein sequence ID" value="CAB4845178.1"/>
    <property type="molecule type" value="Genomic_DNA"/>
</dbReference>
<keyword evidence="1" id="KW-0436">Ligase</keyword>
<dbReference type="PANTHER" id="PTHR12835:SF5">
    <property type="entry name" value="BIOTIN--PROTEIN LIGASE"/>
    <property type="match status" value="1"/>
</dbReference>
<evidence type="ECO:0000313" key="3">
    <source>
        <dbReference type="EMBL" id="CAB4665965.1"/>
    </source>
</evidence>
<dbReference type="GO" id="GO:0005737">
    <property type="term" value="C:cytoplasm"/>
    <property type="evidence" value="ECO:0007669"/>
    <property type="project" value="TreeGrafter"/>
</dbReference>
<organism evidence="3">
    <name type="scientific">freshwater metagenome</name>
    <dbReference type="NCBI Taxonomy" id="449393"/>
    <lineage>
        <taxon>unclassified sequences</taxon>
        <taxon>metagenomes</taxon>
        <taxon>ecological metagenomes</taxon>
    </lineage>
</organism>
<dbReference type="GO" id="GO:0004077">
    <property type="term" value="F:biotin--[biotin carboxyl-carrier protein] ligase activity"/>
    <property type="evidence" value="ECO:0007669"/>
    <property type="project" value="InterPro"/>
</dbReference>
<evidence type="ECO:0000313" key="6">
    <source>
        <dbReference type="EMBL" id="CAB4989069.1"/>
    </source>
</evidence>
<dbReference type="PANTHER" id="PTHR12835">
    <property type="entry name" value="BIOTIN PROTEIN LIGASE"/>
    <property type="match status" value="1"/>
</dbReference>
<dbReference type="NCBIfam" id="TIGR00121">
    <property type="entry name" value="birA_ligase"/>
    <property type="match status" value="1"/>
</dbReference>
<dbReference type="AlphaFoldDB" id="A0A6J6LZQ6"/>
<dbReference type="EMBL" id="CAEZWO010000105">
    <property type="protein sequence ID" value="CAB4665965.1"/>
    <property type="molecule type" value="Genomic_DNA"/>
</dbReference>
<dbReference type="Pfam" id="PF03099">
    <property type="entry name" value="BPL_LplA_LipB"/>
    <property type="match status" value="1"/>
</dbReference>
<name>A0A6J6LZQ6_9ZZZZ</name>
<sequence>MVDVTGSTQRDLVNSVRASNSVSGDVLTAEYQSQGKGRLDRTFEAAPLSALLFSFFVQPKVNAERFSWLPLLAGLAVINALDKCCTFTNGNRAQLKWPNDILIGESKVAGIIAESVDNKGVVIGIGLNVGMNLSELPVDHATSLELEGCSNCNRNELLVAILQEFYTLMKRFEDSDSALKDEYVARCATINSPIRVEYPSGEIIDSFATGIDSTGELILENGRKVSAGDVVHLRAR</sequence>
<dbReference type="SUPFAM" id="SSF55681">
    <property type="entry name" value="Class II aaRS and biotin synthetases"/>
    <property type="match status" value="1"/>
</dbReference>
<dbReference type="Gene3D" id="2.30.30.100">
    <property type="match status" value="1"/>
</dbReference>
<proteinExistence type="predicted"/>
<dbReference type="InterPro" id="IPR003142">
    <property type="entry name" value="BPL_C"/>
</dbReference>
<evidence type="ECO:0000313" key="4">
    <source>
        <dbReference type="EMBL" id="CAB4770808.1"/>
    </source>
</evidence>
<evidence type="ECO:0000259" key="2">
    <source>
        <dbReference type="PROSITE" id="PS51733"/>
    </source>
</evidence>
<dbReference type="InterPro" id="IPR004408">
    <property type="entry name" value="Biotin_CoA_COase_ligase"/>
</dbReference>
<gene>
    <name evidence="3" type="ORF">UFOPK2254_01013</name>
    <name evidence="4" type="ORF">UFOPK2907_00541</name>
    <name evidence="5" type="ORF">UFOPK3241_01271</name>
    <name evidence="6" type="ORF">UFOPK3937_01181</name>
</gene>
<dbReference type="PROSITE" id="PS51733">
    <property type="entry name" value="BPL_LPL_CATALYTIC"/>
    <property type="match status" value="1"/>
</dbReference>
<reference evidence="3" key="1">
    <citation type="submission" date="2020-05" db="EMBL/GenBank/DDBJ databases">
        <authorList>
            <person name="Chiriac C."/>
            <person name="Salcher M."/>
            <person name="Ghai R."/>
            <person name="Kavagutti S V."/>
        </authorList>
    </citation>
    <scope>NUCLEOTIDE SEQUENCE</scope>
</reference>
<dbReference type="Gene3D" id="3.30.930.10">
    <property type="entry name" value="Bira Bifunctional Protein, Domain 2"/>
    <property type="match status" value="1"/>
</dbReference>
<dbReference type="Pfam" id="PF02237">
    <property type="entry name" value="BPL_C"/>
    <property type="match status" value="1"/>
</dbReference>
<accession>A0A6J6LZQ6</accession>
<dbReference type="EMBL" id="CAEZZR010000038">
    <property type="protein sequence ID" value="CAB4770808.1"/>
    <property type="molecule type" value="Genomic_DNA"/>
</dbReference>
<dbReference type="EMBL" id="CAFBOJ010000158">
    <property type="protein sequence ID" value="CAB4989069.1"/>
    <property type="molecule type" value="Genomic_DNA"/>
</dbReference>
<dbReference type="CDD" id="cd16442">
    <property type="entry name" value="BPL"/>
    <property type="match status" value="1"/>
</dbReference>
<evidence type="ECO:0000256" key="1">
    <source>
        <dbReference type="ARBA" id="ARBA00022598"/>
    </source>
</evidence>
<evidence type="ECO:0000313" key="5">
    <source>
        <dbReference type="EMBL" id="CAB4845178.1"/>
    </source>
</evidence>
<feature type="domain" description="BPL/LPL catalytic" evidence="2">
    <location>
        <begin position="1"/>
        <end position="173"/>
    </location>
</feature>
<dbReference type="InterPro" id="IPR004143">
    <property type="entry name" value="BPL_LPL_catalytic"/>
</dbReference>
<dbReference type="InterPro" id="IPR045864">
    <property type="entry name" value="aa-tRNA-synth_II/BPL/LPL"/>
</dbReference>